<proteinExistence type="inferred from homology"/>
<dbReference type="PANTHER" id="PTHR45625:SF4">
    <property type="entry name" value="PEPTIDYLPROLYL ISOMERASE DOMAIN AND WD REPEAT-CONTAINING PROTEIN 1"/>
    <property type="match status" value="1"/>
</dbReference>
<dbReference type="SUPFAM" id="SSF50891">
    <property type="entry name" value="Cyclophilin-like"/>
    <property type="match status" value="1"/>
</dbReference>
<dbReference type="PANTHER" id="PTHR45625">
    <property type="entry name" value="PEPTIDYL-PROLYL CIS-TRANS ISOMERASE-RELATED"/>
    <property type="match status" value="1"/>
</dbReference>
<keyword evidence="1 3" id="KW-0697">Rotamase</keyword>
<protein>
    <recommendedName>
        <fullName evidence="3">Peptidyl-prolyl cis-trans isomerase</fullName>
        <shortName evidence="3">PPIase</shortName>
        <ecNumber evidence="3">5.2.1.8</ecNumber>
    </recommendedName>
</protein>
<sequence length="136" mass="15090">MSLTDKAPFVVMETRDFLFVLLDATLNKLASCSMGKICVELYWVHAPKACRNFSESVRRGYYNETIFHGIIADFMIQGGRGGASIYGGRFADEISVKLKHKGAGVLSTANTGILLFRVSYCSIMILLQAQTRRLLS</sequence>
<reference evidence="5" key="1">
    <citation type="submission" date="2017-02" db="UniProtKB">
        <authorList>
            <consortium name="WormBaseParasite"/>
        </authorList>
    </citation>
    <scope>IDENTIFICATION</scope>
</reference>
<evidence type="ECO:0000256" key="3">
    <source>
        <dbReference type="RuleBase" id="RU363019"/>
    </source>
</evidence>
<evidence type="ECO:0000259" key="4">
    <source>
        <dbReference type="PROSITE" id="PS50072"/>
    </source>
</evidence>
<dbReference type="AlphaFoldDB" id="A0A0N4X869"/>
<dbReference type="GO" id="GO:0071013">
    <property type="term" value="C:catalytic step 2 spliceosome"/>
    <property type="evidence" value="ECO:0007669"/>
    <property type="project" value="TreeGrafter"/>
</dbReference>
<keyword evidence="2 3" id="KW-0413">Isomerase</keyword>
<dbReference type="Gene3D" id="2.40.100.10">
    <property type="entry name" value="Cyclophilin-like"/>
    <property type="match status" value="1"/>
</dbReference>
<dbReference type="InterPro" id="IPR029000">
    <property type="entry name" value="Cyclophilin-like_dom_sf"/>
</dbReference>
<feature type="domain" description="PPIase cyclophilin-type" evidence="4">
    <location>
        <begin position="34"/>
        <end position="136"/>
    </location>
</feature>
<dbReference type="InterPro" id="IPR044666">
    <property type="entry name" value="Cyclophilin_A-like"/>
</dbReference>
<dbReference type="EC" id="5.2.1.8" evidence="3"/>
<comment type="similarity">
    <text evidence="3">Belongs to the cyclophilin-type PPIase family.</text>
</comment>
<evidence type="ECO:0000313" key="5">
    <source>
        <dbReference type="WBParaSite" id="HPLM_0002056101-mRNA-1"/>
    </source>
</evidence>
<organism evidence="5">
    <name type="scientific">Haemonchus placei</name>
    <name type="common">Barber's pole worm</name>
    <dbReference type="NCBI Taxonomy" id="6290"/>
    <lineage>
        <taxon>Eukaryota</taxon>
        <taxon>Metazoa</taxon>
        <taxon>Ecdysozoa</taxon>
        <taxon>Nematoda</taxon>
        <taxon>Chromadorea</taxon>
        <taxon>Rhabditida</taxon>
        <taxon>Rhabditina</taxon>
        <taxon>Rhabditomorpha</taxon>
        <taxon>Strongyloidea</taxon>
        <taxon>Trichostrongylidae</taxon>
        <taxon>Haemonchus</taxon>
    </lineage>
</organism>
<dbReference type="PROSITE" id="PS50072">
    <property type="entry name" value="CSA_PPIASE_2"/>
    <property type="match status" value="1"/>
</dbReference>
<dbReference type="Pfam" id="PF00160">
    <property type="entry name" value="Pro_isomerase"/>
    <property type="match status" value="1"/>
</dbReference>
<name>A0A0N4X869_HAEPC</name>
<evidence type="ECO:0000256" key="1">
    <source>
        <dbReference type="ARBA" id="ARBA00023110"/>
    </source>
</evidence>
<dbReference type="InterPro" id="IPR002130">
    <property type="entry name" value="Cyclophilin-type_PPIase_dom"/>
</dbReference>
<comment type="function">
    <text evidence="3">PPIases accelerate the folding of proteins. It catalyzes the cis-trans isomerization of proline imidic peptide bonds in oligopeptides.</text>
</comment>
<evidence type="ECO:0000256" key="2">
    <source>
        <dbReference type="ARBA" id="ARBA00023235"/>
    </source>
</evidence>
<dbReference type="PRINTS" id="PR00153">
    <property type="entry name" value="CSAPPISMRASE"/>
</dbReference>
<dbReference type="GO" id="GO:0003755">
    <property type="term" value="F:peptidyl-prolyl cis-trans isomerase activity"/>
    <property type="evidence" value="ECO:0007669"/>
    <property type="project" value="UniProtKB-UniRule"/>
</dbReference>
<comment type="catalytic activity">
    <reaction evidence="3">
        <text>[protein]-peptidylproline (omega=180) = [protein]-peptidylproline (omega=0)</text>
        <dbReference type="Rhea" id="RHEA:16237"/>
        <dbReference type="Rhea" id="RHEA-COMP:10747"/>
        <dbReference type="Rhea" id="RHEA-COMP:10748"/>
        <dbReference type="ChEBI" id="CHEBI:83833"/>
        <dbReference type="ChEBI" id="CHEBI:83834"/>
        <dbReference type="EC" id="5.2.1.8"/>
    </reaction>
</comment>
<accession>A0A0N4X869</accession>
<dbReference type="WBParaSite" id="HPLM_0002056101-mRNA-1">
    <property type="protein sequence ID" value="HPLM_0002056101-mRNA-1"/>
    <property type="gene ID" value="HPLM_0002056101"/>
</dbReference>